<accession>A0A381XRC0</accession>
<dbReference type="AlphaFoldDB" id="A0A381XRC0"/>
<proteinExistence type="predicted"/>
<name>A0A381XRC0_9ZZZZ</name>
<sequence length="33" mass="3757">MTTVEIISPHKNWCSSYADNQGSLYHLKFSEAV</sequence>
<gene>
    <name evidence="1" type="ORF">METZ01_LOCUS119601</name>
</gene>
<organism evidence="1">
    <name type="scientific">marine metagenome</name>
    <dbReference type="NCBI Taxonomy" id="408172"/>
    <lineage>
        <taxon>unclassified sequences</taxon>
        <taxon>metagenomes</taxon>
        <taxon>ecological metagenomes</taxon>
    </lineage>
</organism>
<dbReference type="EMBL" id="UINC01015938">
    <property type="protein sequence ID" value="SVA66747.1"/>
    <property type="molecule type" value="Genomic_DNA"/>
</dbReference>
<evidence type="ECO:0000313" key="1">
    <source>
        <dbReference type="EMBL" id="SVA66747.1"/>
    </source>
</evidence>
<protein>
    <submittedName>
        <fullName evidence="1">Uncharacterized protein</fullName>
    </submittedName>
</protein>
<reference evidence="1" key="1">
    <citation type="submission" date="2018-05" db="EMBL/GenBank/DDBJ databases">
        <authorList>
            <person name="Lanie J.A."/>
            <person name="Ng W.-L."/>
            <person name="Kazmierczak K.M."/>
            <person name="Andrzejewski T.M."/>
            <person name="Davidsen T.M."/>
            <person name="Wayne K.J."/>
            <person name="Tettelin H."/>
            <person name="Glass J.I."/>
            <person name="Rusch D."/>
            <person name="Podicherti R."/>
            <person name="Tsui H.-C.T."/>
            <person name="Winkler M.E."/>
        </authorList>
    </citation>
    <scope>NUCLEOTIDE SEQUENCE</scope>
</reference>